<dbReference type="RefSeq" id="WP_266124872.1">
    <property type="nucleotide sequence ID" value="NZ_JAJHNU010000001.1"/>
</dbReference>
<dbReference type="EMBL" id="JAJHNU010000001">
    <property type="protein sequence ID" value="MDN4121250.1"/>
    <property type="molecule type" value="Genomic_DNA"/>
</dbReference>
<comment type="caution">
    <text evidence="1">The sequence shown here is derived from an EMBL/GenBank/DDBJ whole genome shotgun (WGS) entry which is preliminary data.</text>
</comment>
<dbReference type="Proteomes" id="UP001168613">
    <property type="component" value="Unassembled WGS sequence"/>
</dbReference>
<evidence type="ECO:0008006" key="3">
    <source>
        <dbReference type="Google" id="ProtNLM"/>
    </source>
</evidence>
<gene>
    <name evidence="1" type="ORF">LMS43_08120</name>
</gene>
<accession>A0ABT8EJD5</accession>
<evidence type="ECO:0000313" key="1">
    <source>
        <dbReference type="EMBL" id="MDN4121250.1"/>
    </source>
</evidence>
<keyword evidence="2" id="KW-1185">Reference proteome</keyword>
<evidence type="ECO:0000313" key="2">
    <source>
        <dbReference type="Proteomes" id="UP001168613"/>
    </source>
</evidence>
<name>A0ABT8EJD5_9BURK</name>
<protein>
    <recommendedName>
        <fullName evidence="3">Phage head morphogenesis domain-containing protein</fullName>
    </recommendedName>
</protein>
<organism evidence="1 2">
    <name type="scientific">Alcaligenes endophyticus</name>
    <dbReference type="NCBI Taxonomy" id="1929088"/>
    <lineage>
        <taxon>Bacteria</taxon>
        <taxon>Pseudomonadati</taxon>
        <taxon>Pseudomonadota</taxon>
        <taxon>Betaproteobacteria</taxon>
        <taxon>Burkholderiales</taxon>
        <taxon>Alcaligenaceae</taxon>
        <taxon>Alcaligenes</taxon>
    </lineage>
</organism>
<sequence length="358" mass="39731">MSIDKRLAELFTDANIEALRFAAGQQMVTEQEVRRLMARLERLLKNADLFHASDVEFLIKEATKLINQGYKEISAEQVMQMRGFAPLAASGAVESVNAAVGISLLNRPRKLGLDVSKLLIDGAPSADWWAGQAYSVQKRFARVVRSGFVRGLTTEKIAQALVGKLQDEDALPGEGMQEIALRDARSLVHTSIQTVASASRREAFRQNADIVIGIRQISTLDSHTTLQCQARDQKEWSIEWDDDGTMIATPVDHKIPYLNGVPVHWGCRSVETSVLKPLTINGVTLPSFRTSKRASADGPVDSSLTFEQWLETKDEAYQNESLGKGRAELWRAGKITLSDLLDLRGNPLTLEQLREKYA</sequence>
<reference evidence="1" key="1">
    <citation type="submission" date="2021-11" db="EMBL/GenBank/DDBJ databases">
        <title>Draft genome sequence of Alcaligenes endophyticus type strain CCUG 75668T.</title>
        <authorList>
            <person name="Salva-Serra F."/>
            <person name="Duran R.E."/>
            <person name="Seeger M."/>
            <person name="Moore E.R.B."/>
            <person name="Jaen-Luchoro D."/>
        </authorList>
    </citation>
    <scope>NUCLEOTIDE SEQUENCE</scope>
    <source>
        <strain evidence="1">CCUG 75668</strain>
    </source>
</reference>
<proteinExistence type="predicted"/>